<dbReference type="PROSITE" id="PS50056">
    <property type="entry name" value="TYR_PHOSPHATASE_2"/>
    <property type="match status" value="1"/>
</dbReference>
<dbReference type="Pfam" id="PF22784">
    <property type="entry name" value="PTP-SAK"/>
    <property type="match status" value="1"/>
</dbReference>
<sequence length="160" mass="17219">MSQFVIYALPVAEGILGIAPMPGRGGHWDDDLQHLADWKPALVLSMTTVSEQVSHGLTEMGAEIQDKGTRWIHLPVEDMGVPGPERIEDWHVASKTALAALQGGGRVLIHCFGGCGRSGMAALRLMVEAGEDADAALERLRAVRPCAVETDDQLRWARAG</sequence>
<dbReference type="InterPro" id="IPR000387">
    <property type="entry name" value="Tyr_Pase_dom"/>
</dbReference>
<evidence type="ECO:0000256" key="1">
    <source>
        <dbReference type="ARBA" id="ARBA00022801"/>
    </source>
</evidence>
<feature type="domain" description="Tyrosine specific protein phosphatases" evidence="2">
    <location>
        <begin position="88"/>
        <end position="155"/>
    </location>
</feature>
<dbReference type="InterPro" id="IPR016130">
    <property type="entry name" value="Tyr_Pase_AS"/>
</dbReference>
<proteinExistence type="predicted"/>
<dbReference type="InterPro" id="IPR050561">
    <property type="entry name" value="PTP"/>
</dbReference>
<dbReference type="OrthoDB" id="9806482at2"/>
<organism evidence="3 4">
    <name type="scientific">Roseovarius atlanticus</name>
    <dbReference type="NCBI Taxonomy" id="1641875"/>
    <lineage>
        <taxon>Bacteria</taxon>
        <taxon>Pseudomonadati</taxon>
        <taxon>Pseudomonadota</taxon>
        <taxon>Alphaproteobacteria</taxon>
        <taxon>Rhodobacterales</taxon>
        <taxon>Roseobacteraceae</taxon>
        <taxon>Roseovarius</taxon>
    </lineage>
</organism>
<dbReference type="Proteomes" id="UP000051295">
    <property type="component" value="Unassembled WGS sequence"/>
</dbReference>
<accession>A0A0T5NSE8</accession>
<dbReference type="RefSeq" id="WP_057794487.1">
    <property type="nucleotide sequence ID" value="NZ_LAXJ01000016.1"/>
</dbReference>
<dbReference type="STRING" id="1641875.XM53_14390"/>
<protein>
    <submittedName>
        <fullName evidence="3">Protein phosphatase</fullName>
    </submittedName>
</protein>
<evidence type="ECO:0000313" key="3">
    <source>
        <dbReference type="EMBL" id="KRS11875.1"/>
    </source>
</evidence>
<dbReference type="PANTHER" id="PTHR23339">
    <property type="entry name" value="TYROSINE SPECIFIC PROTEIN PHOSPHATASE AND DUAL SPECIFICITY PROTEIN PHOSPHATASE"/>
    <property type="match status" value="1"/>
</dbReference>
<dbReference type="Gene3D" id="3.90.190.10">
    <property type="entry name" value="Protein tyrosine phosphatase superfamily"/>
    <property type="match status" value="1"/>
</dbReference>
<dbReference type="InterPro" id="IPR057023">
    <property type="entry name" value="PTP-SAK"/>
</dbReference>
<name>A0A0T5NSE8_9RHOB</name>
<dbReference type="EMBL" id="LAXJ01000016">
    <property type="protein sequence ID" value="KRS11875.1"/>
    <property type="molecule type" value="Genomic_DNA"/>
</dbReference>
<dbReference type="PATRIC" id="fig|1641875.4.peg.682"/>
<dbReference type="AlphaFoldDB" id="A0A0T5NSE8"/>
<keyword evidence="1" id="KW-0378">Hydrolase</keyword>
<reference evidence="3 4" key="1">
    <citation type="submission" date="2015-04" db="EMBL/GenBank/DDBJ databases">
        <title>The draft genome sequence of Roseovarius sp.R12b.</title>
        <authorList>
            <person name="Li G."/>
            <person name="Lai Q."/>
            <person name="Shao Z."/>
            <person name="Yan P."/>
        </authorList>
    </citation>
    <scope>NUCLEOTIDE SEQUENCE [LARGE SCALE GENOMIC DNA]</scope>
    <source>
        <strain evidence="3 4">R12B</strain>
    </source>
</reference>
<dbReference type="InterPro" id="IPR029021">
    <property type="entry name" value="Prot-tyrosine_phosphatase-like"/>
</dbReference>
<dbReference type="SUPFAM" id="SSF52799">
    <property type="entry name" value="(Phosphotyrosine protein) phosphatases II"/>
    <property type="match status" value="1"/>
</dbReference>
<dbReference type="PROSITE" id="PS00383">
    <property type="entry name" value="TYR_PHOSPHATASE_1"/>
    <property type="match status" value="1"/>
</dbReference>
<evidence type="ECO:0000313" key="4">
    <source>
        <dbReference type="Proteomes" id="UP000051295"/>
    </source>
</evidence>
<gene>
    <name evidence="3" type="ORF">XM53_14390</name>
</gene>
<comment type="caution">
    <text evidence="3">The sequence shown here is derived from an EMBL/GenBank/DDBJ whole genome shotgun (WGS) entry which is preliminary data.</text>
</comment>
<keyword evidence="4" id="KW-1185">Reference proteome</keyword>
<evidence type="ECO:0000259" key="2">
    <source>
        <dbReference type="PROSITE" id="PS50056"/>
    </source>
</evidence>
<dbReference type="GO" id="GO:0016791">
    <property type="term" value="F:phosphatase activity"/>
    <property type="evidence" value="ECO:0007669"/>
    <property type="project" value="UniProtKB-ARBA"/>
</dbReference>